<proteinExistence type="predicted"/>
<gene>
    <name evidence="1" type="primary">traN</name>
    <name evidence="1" type="ORF">GS399_13545</name>
</gene>
<dbReference type="Proteomes" id="UP000466586">
    <property type="component" value="Unassembled WGS sequence"/>
</dbReference>
<keyword evidence="2" id="KW-1185">Reference proteome</keyword>
<dbReference type="NCBIfam" id="TIGR03780">
    <property type="entry name" value="Bac_Flav_CT_N"/>
    <property type="match status" value="1"/>
</dbReference>
<dbReference type="Pfam" id="PF13595">
    <property type="entry name" value="DUF4138"/>
    <property type="match status" value="1"/>
</dbReference>
<protein>
    <submittedName>
        <fullName evidence="1">Conjugative transposon protein TraN</fullName>
    </submittedName>
</protein>
<dbReference type="InterPro" id="IPR022298">
    <property type="entry name" value="Conjug_transposon_TraN"/>
</dbReference>
<dbReference type="RefSeq" id="WP_160845184.1">
    <property type="nucleotide sequence ID" value="NZ_WVHT01000006.1"/>
</dbReference>
<reference evidence="1 2" key="1">
    <citation type="submission" date="2019-11" db="EMBL/GenBank/DDBJ databases">
        <title>Pedobacter sp. HMF7647 Genome sequencing and assembly.</title>
        <authorList>
            <person name="Kang H."/>
            <person name="Kim H."/>
            <person name="Joh K."/>
        </authorList>
    </citation>
    <scope>NUCLEOTIDE SEQUENCE [LARGE SCALE GENOMIC DNA]</scope>
    <source>
        <strain evidence="1 2">HMF7647</strain>
    </source>
</reference>
<evidence type="ECO:0000313" key="2">
    <source>
        <dbReference type="Proteomes" id="UP000466586"/>
    </source>
</evidence>
<evidence type="ECO:0000313" key="1">
    <source>
        <dbReference type="EMBL" id="MXV52000.1"/>
    </source>
</evidence>
<comment type="caution">
    <text evidence="1">The sequence shown here is derived from an EMBL/GenBank/DDBJ whole genome shotgun (WGS) entry which is preliminary data.</text>
</comment>
<name>A0A7K1YC43_9SPHI</name>
<dbReference type="AlphaFoldDB" id="A0A7K1YC43"/>
<dbReference type="EMBL" id="WVHT01000006">
    <property type="protein sequence ID" value="MXV52000.1"/>
    <property type="molecule type" value="Genomic_DNA"/>
</dbReference>
<sequence>MKKVFLLLTALLGAAHILFAQSLGRTYIDSLPQIEISSQADIHFLSPEPIQYADISSHSIVGDMPVKNLLRIKLVPDSLRHLQTDCTSLGVITIVGESFIAQYHLVFTKSTSQQLPTAIAIQPEQCRPLDFPGITLTTPEMKSYAMDILHRGKKTDIRKAKAYGLTVILNHVYTVGDHVFLDVAFQNKTNLAYDIDELRFKIEDKKITKATNVQSLEIKPEWQLYQQPSFKKEYHNIYVFKKVTFPDNKILNVELSEKQVSGRTLTLQIKYGDLLKADNL</sequence>
<accession>A0A7K1YC43</accession>
<organism evidence="1 2">
    <name type="scientific">Hufsiella arboris</name>
    <dbReference type="NCBI Taxonomy" id="2695275"/>
    <lineage>
        <taxon>Bacteria</taxon>
        <taxon>Pseudomonadati</taxon>
        <taxon>Bacteroidota</taxon>
        <taxon>Sphingobacteriia</taxon>
        <taxon>Sphingobacteriales</taxon>
        <taxon>Sphingobacteriaceae</taxon>
        <taxon>Hufsiella</taxon>
    </lineage>
</organism>